<dbReference type="AlphaFoldDB" id="A0AA36N955"/>
<keyword evidence="2" id="KW-1185">Reference proteome</keyword>
<dbReference type="InterPro" id="IPR019410">
    <property type="entry name" value="Methyltransf_16"/>
</dbReference>
<evidence type="ECO:0000313" key="2">
    <source>
        <dbReference type="Proteomes" id="UP001178507"/>
    </source>
</evidence>
<dbReference type="InterPro" id="IPR029063">
    <property type="entry name" value="SAM-dependent_MTases_sf"/>
</dbReference>
<dbReference type="Proteomes" id="UP001178507">
    <property type="component" value="Unassembled WGS sequence"/>
</dbReference>
<dbReference type="SUPFAM" id="SSF53335">
    <property type="entry name" value="S-adenosyl-L-methionine-dependent methyltransferases"/>
    <property type="match status" value="1"/>
</dbReference>
<evidence type="ECO:0000313" key="1">
    <source>
        <dbReference type="EMBL" id="CAJ1403655.1"/>
    </source>
</evidence>
<dbReference type="Gene3D" id="3.40.50.150">
    <property type="entry name" value="Vaccinia Virus protein VP39"/>
    <property type="match status" value="1"/>
</dbReference>
<proteinExistence type="predicted"/>
<dbReference type="Pfam" id="PF10294">
    <property type="entry name" value="Methyltransf_16"/>
    <property type="match status" value="1"/>
</dbReference>
<name>A0AA36N955_9DINO</name>
<comment type="caution">
    <text evidence="1">The sequence shown here is derived from an EMBL/GenBank/DDBJ whole genome shotgun (WGS) entry which is preliminary data.</text>
</comment>
<dbReference type="EMBL" id="CAUJNA010003505">
    <property type="protein sequence ID" value="CAJ1403655.1"/>
    <property type="molecule type" value="Genomic_DNA"/>
</dbReference>
<dbReference type="PANTHER" id="PTHR14614">
    <property type="entry name" value="HEPATOCELLULAR CARCINOMA-ASSOCIATED ANTIGEN"/>
    <property type="match status" value="1"/>
</dbReference>
<accession>A0AA36N955</accession>
<reference evidence="1" key="1">
    <citation type="submission" date="2023-08" db="EMBL/GenBank/DDBJ databases">
        <authorList>
            <person name="Chen Y."/>
            <person name="Shah S."/>
            <person name="Dougan E. K."/>
            <person name="Thang M."/>
            <person name="Chan C."/>
        </authorList>
    </citation>
    <scope>NUCLEOTIDE SEQUENCE</scope>
</reference>
<organism evidence="1 2">
    <name type="scientific">Effrenium voratum</name>
    <dbReference type="NCBI Taxonomy" id="2562239"/>
    <lineage>
        <taxon>Eukaryota</taxon>
        <taxon>Sar</taxon>
        <taxon>Alveolata</taxon>
        <taxon>Dinophyceae</taxon>
        <taxon>Suessiales</taxon>
        <taxon>Symbiodiniaceae</taxon>
        <taxon>Effrenium</taxon>
    </lineage>
</organism>
<gene>
    <name evidence="1" type="ORF">EVOR1521_LOCUS26278</name>
</gene>
<sequence>MTVCEVRSPTEDERRFHLSGGLQRFVVMELAFSEGKLGGHLWDGGILMTAWAMSVKELENERVLELGSGVGLLGISLASRAASVVLSDFDANEVEPSDAERLVPTRLLANLKENVDRNGVKNAEVWHIDWYDSLAGKEPREQFRRLVAADVVYYSADVPALAAAIGAHLCPKGVGFIFVPRRQWRGPLAAERASAEDLAAALADYGTVEVHELLGYCCTLEETPVALIRIQRT</sequence>
<dbReference type="CDD" id="cd02440">
    <property type="entry name" value="AdoMet_MTases"/>
    <property type="match status" value="1"/>
</dbReference>
<protein>
    <submittedName>
        <fullName evidence="1">Uncharacterized protein</fullName>
    </submittedName>
</protein>